<gene>
    <name evidence="1" type="ORF">MHI_LOCUS641039</name>
</gene>
<dbReference type="Proteomes" id="UP000752696">
    <property type="component" value="Unassembled WGS sequence"/>
</dbReference>
<organism evidence="1 2">
    <name type="scientific">Heterotrigona itama</name>
    <dbReference type="NCBI Taxonomy" id="395501"/>
    <lineage>
        <taxon>Eukaryota</taxon>
        <taxon>Metazoa</taxon>
        <taxon>Ecdysozoa</taxon>
        <taxon>Arthropoda</taxon>
        <taxon>Hexapoda</taxon>
        <taxon>Insecta</taxon>
        <taxon>Pterygota</taxon>
        <taxon>Neoptera</taxon>
        <taxon>Endopterygota</taxon>
        <taxon>Hymenoptera</taxon>
        <taxon>Apocrita</taxon>
        <taxon>Aculeata</taxon>
        <taxon>Apoidea</taxon>
        <taxon>Anthophila</taxon>
        <taxon>Apidae</taxon>
        <taxon>Heterotrigona</taxon>
    </lineage>
</organism>
<dbReference type="EMBL" id="CAJDYZ010009328">
    <property type="protein sequence ID" value="CAD1476382.1"/>
    <property type="molecule type" value="Genomic_DNA"/>
</dbReference>
<comment type="caution">
    <text evidence="1">The sequence shown here is derived from an EMBL/GenBank/DDBJ whole genome shotgun (WGS) entry which is preliminary data.</text>
</comment>
<evidence type="ECO:0000313" key="1">
    <source>
        <dbReference type="EMBL" id="CAD1476382.1"/>
    </source>
</evidence>
<accession>A0A6V7H8E4</accession>
<dbReference type="AlphaFoldDB" id="A0A6V7H8E4"/>
<name>A0A6V7H8E4_9HYME</name>
<feature type="non-terminal residue" evidence="1">
    <location>
        <position position="1"/>
    </location>
</feature>
<sequence>YKKVRATFQEHAVVIKTSKIVFVNMNSGTINSGVMRCFCHYISSKLDNQDGIESVMPLSRFKIEEKNLNNSKINNSWVHNKLYPKCLQFRKKHRIPGYFSNNNKSLSEMFLLLSY</sequence>
<reference evidence="1" key="1">
    <citation type="submission" date="2020-07" db="EMBL/GenBank/DDBJ databases">
        <authorList>
            <person name="Nazaruddin N."/>
        </authorList>
    </citation>
    <scope>NUCLEOTIDE SEQUENCE</scope>
</reference>
<keyword evidence="2" id="KW-1185">Reference proteome</keyword>
<protein>
    <submittedName>
        <fullName evidence="1">Uncharacterized protein</fullName>
    </submittedName>
</protein>
<evidence type="ECO:0000313" key="2">
    <source>
        <dbReference type="Proteomes" id="UP000752696"/>
    </source>
</evidence>
<proteinExistence type="predicted"/>